<dbReference type="Proteomes" id="UP001357223">
    <property type="component" value="Chromosome"/>
</dbReference>
<protein>
    <submittedName>
        <fullName evidence="1">Serine/threonine protein kinase</fullName>
    </submittedName>
</protein>
<dbReference type="EMBL" id="CP137640">
    <property type="protein sequence ID" value="WVX79436.1"/>
    <property type="molecule type" value="Genomic_DNA"/>
</dbReference>
<dbReference type="RefSeq" id="WP_338448370.1">
    <property type="nucleotide sequence ID" value="NZ_CP137640.1"/>
</dbReference>
<proteinExistence type="predicted"/>
<dbReference type="Gene3D" id="1.10.510.10">
    <property type="entry name" value="Transferase(Phosphotransferase) domain 1"/>
    <property type="match status" value="1"/>
</dbReference>
<keyword evidence="1" id="KW-0808">Transferase</keyword>
<evidence type="ECO:0000313" key="1">
    <source>
        <dbReference type="EMBL" id="WVX79436.1"/>
    </source>
</evidence>
<gene>
    <name evidence="1" type="ORF">R4Z09_19290</name>
</gene>
<accession>A0ABZ2C7A2</accession>
<organism evidence="1 2">
    <name type="scientific">Niallia oryzisoli</name>
    <dbReference type="NCBI Taxonomy" id="1737571"/>
    <lineage>
        <taxon>Bacteria</taxon>
        <taxon>Bacillati</taxon>
        <taxon>Bacillota</taxon>
        <taxon>Bacilli</taxon>
        <taxon>Bacillales</taxon>
        <taxon>Bacillaceae</taxon>
        <taxon>Niallia</taxon>
    </lineage>
</organism>
<sequence>MGEEWIVAHKHLSKISISSNPNNEPVSINGYSDHLKIIGIGTDAAVFQSIDVPAYVFKMYANDKVQKIHIEKKVYELLEDSPYYSTCFGYKDNYLVLNFEKGTTLYDCLLEGIPIPKQVIEDVDQAREYARQKGLNPRDIHLKNILLQNGRAKIIDVSEYVQPGNDLRWEHLKEGYDHYYHFIEGKKVPLQLIEKIRKRYNDRSNQFFTFEAFMDHTTRLLQRLGNKREILNK</sequence>
<reference evidence="1 2" key="1">
    <citation type="submission" date="2023-10" db="EMBL/GenBank/DDBJ databases">
        <title>Niallia locisalis sp.nov. isolated from a salt pond sample.</title>
        <authorList>
            <person name="Li X.-J."/>
            <person name="Dong L."/>
        </authorList>
    </citation>
    <scope>NUCLEOTIDE SEQUENCE [LARGE SCALE GENOMIC DNA]</scope>
    <source>
        <strain evidence="1 2">DSM 29761</strain>
    </source>
</reference>
<keyword evidence="2" id="KW-1185">Reference proteome</keyword>
<dbReference type="GO" id="GO:0004674">
    <property type="term" value="F:protein serine/threonine kinase activity"/>
    <property type="evidence" value="ECO:0007669"/>
    <property type="project" value="UniProtKB-KW"/>
</dbReference>
<keyword evidence="1" id="KW-0723">Serine/threonine-protein kinase</keyword>
<evidence type="ECO:0000313" key="2">
    <source>
        <dbReference type="Proteomes" id="UP001357223"/>
    </source>
</evidence>
<keyword evidence="1" id="KW-0418">Kinase</keyword>
<dbReference type="SUPFAM" id="SSF56112">
    <property type="entry name" value="Protein kinase-like (PK-like)"/>
    <property type="match status" value="1"/>
</dbReference>
<dbReference type="InterPro" id="IPR011009">
    <property type="entry name" value="Kinase-like_dom_sf"/>
</dbReference>
<name>A0ABZ2C7A2_9BACI</name>